<accession>A0ABV1UW97</accession>
<dbReference type="SMART" id="SM00903">
    <property type="entry name" value="Flavin_Reduct"/>
    <property type="match status" value="1"/>
</dbReference>
<evidence type="ECO:0000256" key="1">
    <source>
        <dbReference type="ARBA" id="ARBA00023002"/>
    </source>
</evidence>
<proteinExistence type="predicted"/>
<feature type="domain" description="Flavin reductase like" evidence="2">
    <location>
        <begin position="29"/>
        <end position="176"/>
    </location>
</feature>
<dbReference type="InterPro" id="IPR050268">
    <property type="entry name" value="NADH-dep_flavin_reductase"/>
</dbReference>
<dbReference type="PANTHER" id="PTHR30466:SF1">
    <property type="entry name" value="FMN REDUCTASE (NADH) RUTF"/>
    <property type="match status" value="1"/>
</dbReference>
<gene>
    <name evidence="3" type="ORF">ABT276_17140</name>
</gene>
<dbReference type="PANTHER" id="PTHR30466">
    <property type="entry name" value="FLAVIN REDUCTASE"/>
    <property type="match status" value="1"/>
</dbReference>
<dbReference type="EMBL" id="JBEPBX010000014">
    <property type="protein sequence ID" value="MER6615058.1"/>
    <property type="molecule type" value="Genomic_DNA"/>
</dbReference>
<keyword evidence="1" id="KW-0560">Oxidoreductase</keyword>
<organism evidence="3 4">
    <name type="scientific">Streptomyces xantholiticus</name>
    <dbReference type="NCBI Taxonomy" id="68285"/>
    <lineage>
        <taxon>Bacteria</taxon>
        <taxon>Bacillati</taxon>
        <taxon>Actinomycetota</taxon>
        <taxon>Actinomycetes</taxon>
        <taxon>Kitasatosporales</taxon>
        <taxon>Streptomycetaceae</taxon>
        <taxon>Streptomyces</taxon>
    </lineage>
</organism>
<reference evidence="3 4" key="1">
    <citation type="submission" date="2024-06" db="EMBL/GenBank/DDBJ databases">
        <title>The Natural Products Discovery Center: Release of the First 8490 Sequenced Strains for Exploring Actinobacteria Biosynthetic Diversity.</title>
        <authorList>
            <person name="Kalkreuter E."/>
            <person name="Kautsar S.A."/>
            <person name="Yang D."/>
            <person name="Bader C.D."/>
            <person name="Teijaro C.N."/>
            <person name="Fluegel L."/>
            <person name="Davis C.M."/>
            <person name="Simpson J.R."/>
            <person name="Lauterbach L."/>
            <person name="Steele A.D."/>
            <person name="Gui C."/>
            <person name="Meng S."/>
            <person name="Li G."/>
            <person name="Viehrig K."/>
            <person name="Ye F."/>
            <person name="Su P."/>
            <person name="Kiefer A.F."/>
            <person name="Nichols A."/>
            <person name="Cepeda A.J."/>
            <person name="Yan W."/>
            <person name="Fan B."/>
            <person name="Jiang Y."/>
            <person name="Adhikari A."/>
            <person name="Zheng C.-J."/>
            <person name="Schuster L."/>
            <person name="Cowan T.M."/>
            <person name="Smanski M.J."/>
            <person name="Chevrette M.G."/>
            <person name="De Carvalho L.P.S."/>
            <person name="Shen B."/>
        </authorList>
    </citation>
    <scope>NUCLEOTIDE SEQUENCE [LARGE SCALE GENOMIC DNA]</scope>
    <source>
        <strain evidence="3 4">NPDC000837</strain>
    </source>
</reference>
<name>A0ABV1UW97_9ACTN</name>
<dbReference type="Pfam" id="PF01613">
    <property type="entry name" value="Flavin_Reduct"/>
    <property type="match status" value="1"/>
</dbReference>
<evidence type="ECO:0000313" key="3">
    <source>
        <dbReference type="EMBL" id="MER6615058.1"/>
    </source>
</evidence>
<evidence type="ECO:0000313" key="4">
    <source>
        <dbReference type="Proteomes" id="UP001445472"/>
    </source>
</evidence>
<protein>
    <submittedName>
        <fullName evidence="3">Flavin reductase family protein</fullName>
    </submittedName>
</protein>
<comment type="caution">
    <text evidence="3">The sequence shown here is derived from an EMBL/GenBank/DDBJ whole genome shotgun (WGS) entry which is preliminary data.</text>
</comment>
<dbReference type="Proteomes" id="UP001445472">
    <property type="component" value="Unassembled WGS sequence"/>
</dbReference>
<sequence length="178" mass="18294">MTSRTSPQPSATDTAPGGGVVTGQFRQAMGRFLTGVAVVTSCGPDGPHGTTVSSLASVSLEPPMLLVCLSRASRGARTIGSTGVFTVNVLGRDQSELAGWFASSRRPLGSAGFAGVPHRIGFAGVPVLDGAVAHLDCRVTQEVSAGDHSIFIGEVSGIAFADRADPLAYHQGQFRSLR</sequence>
<dbReference type="SUPFAM" id="SSF50475">
    <property type="entry name" value="FMN-binding split barrel"/>
    <property type="match status" value="1"/>
</dbReference>
<keyword evidence="4" id="KW-1185">Reference proteome</keyword>
<dbReference type="InterPro" id="IPR002563">
    <property type="entry name" value="Flavin_Rdtase-like_dom"/>
</dbReference>
<dbReference type="RefSeq" id="WP_100107665.1">
    <property type="nucleotide sequence ID" value="NZ_JBEPBX010000014.1"/>
</dbReference>
<dbReference type="Gene3D" id="2.30.110.10">
    <property type="entry name" value="Electron Transport, Fmn-binding Protein, Chain A"/>
    <property type="match status" value="1"/>
</dbReference>
<evidence type="ECO:0000259" key="2">
    <source>
        <dbReference type="SMART" id="SM00903"/>
    </source>
</evidence>
<dbReference type="InterPro" id="IPR012349">
    <property type="entry name" value="Split_barrel_FMN-bd"/>
</dbReference>